<gene>
    <name evidence="1" type="ORF">NGATSA_2003400</name>
</gene>
<evidence type="ECO:0000313" key="1">
    <source>
        <dbReference type="EMBL" id="AFJ69135.1"/>
    </source>
</evidence>
<dbReference type="OrthoDB" id="10255128at2759"/>
<proteinExistence type="evidence at transcript level"/>
<feature type="non-terminal residue" evidence="1">
    <location>
        <position position="1"/>
    </location>
</feature>
<dbReference type="KEGG" id="ngd:NGA_2003400"/>
<dbReference type="SUPFAM" id="SSF56784">
    <property type="entry name" value="HAD-like"/>
    <property type="match status" value="1"/>
</dbReference>
<sequence length="101" mass="11155">RSSPSVFIGDSVTDVLALMAADVGIVVGESGTLRRMLRRFGWKIRGLVAFPVKKEERGKASRVVYAAEDWAEIAAFLYGTDLVKKMVEEGRRNKGNTYCGE</sequence>
<dbReference type="InterPro" id="IPR036412">
    <property type="entry name" value="HAD-like_sf"/>
</dbReference>
<dbReference type="RefSeq" id="XP_005854380.1">
    <property type="nucleotide sequence ID" value="XM_005854318.1"/>
</dbReference>
<dbReference type="EMBL" id="JU975423">
    <property type="protein sequence ID" value="AFJ69135.1"/>
    <property type="molecule type" value="mRNA"/>
</dbReference>
<accession>I2CQF2</accession>
<name>I2CQF2_NANGC</name>
<dbReference type="AlphaFoldDB" id="I2CQF2"/>
<dbReference type="PANTHER" id="PTHR43198">
    <property type="entry name" value="BIFUNCTIONAL TH2 PROTEIN"/>
    <property type="match status" value="1"/>
</dbReference>
<protein>
    <submittedName>
        <fullName evidence="1">Uncharacterized protein</fullName>
    </submittedName>
</protein>
<dbReference type="GO" id="GO:0005829">
    <property type="term" value="C:cytosol"/>
    <property type="evidence" value="ECO:0007669"/>
    <property type="project" value="TreeGrafter"/>
</dbReference>
<organism evidence="1">
    <name type="scientific">Nannochloropsis gaditana (strain CCMP526)</name>
    <name type="common">Green microalga</name>
    <name type="synonym">Microchloropsis gaditana</name>
    <dbReference type="NCBI Taxonomy" id="1093141"/>
    <lineage>
        <taxon>Eukaryota</taxon>
        <taxon>Sar</taxon>
        <taxon>Stramenopiles</taxon>
        <taxon>Ochrophyta</taxon>
        <taxon>Eustigmatophyceae</taxon>
        <taxon>Eustigmatales</taxon>
        <taxon>Monodopsidaceae</taxon>
        <taxon>Nannochloropsis</taxon>
    </lineage>
</organism>
<dbReference type="PANTHER" id="PTHR43198:SF2">
    <property type="entry name" value="SI:CH1073-67J19.1-RELATED"/>
    <property type="match status" value="1"/>
</dbReference>
<dbReference type="Gene3D" id="3.40.50.1000">
    <property type="entry name" value="HAD superfamily/HAD-like"/>
    <property type="match status" value="1"/>
</dbReference>
<reference evidence="1" key="1">
    <citation type="journal article" date="2012" name="Bioengineered">
        <title>Additional insights into the genome of the oleaginous model alga Nannochloropsis gaditana.</title>
        <authorList>
            <person name="Jinkerson R.E."/>
            <person name="Radakovits R."/>
            <person name="Posewitz M.C."/>
        </authorList>
    </citation>
    <scope>NUCLEOTIDE SEQUENCE</scope>
    <source>
        <strain evidence="1">CCMP526</strain>
    </source>
</reference>
<dbReference type="InterPro" id="IPR050967">
    <property type="entry name" value="Thiamine_Salvage_TenA"/>
</dbReference>
<dbReference type="InterPro" id="IPR023214">
    <property type="entry name" value="HAD_sf"/>
</dbReference>
<reference evidence="1" key="2">
    <citation type="journal article" date="2012" name="Nat. Commun.">
        <title>Draft genome sequence and genetic transformation of the oleaginous alga Nannochloropis gaditana.</title>
        <authorList>
            <person name="Radakovits R."/>
            <person name="Jinkerson R.E."/>
            <person name="Fuerstenberg S.I."/>
            <person name="Tae H."/>
            <person name="Settlage R.E."/>
            <person name="Boore J.L."/>
            <person name="Posewitz M.C."/>
        </authorList>
    </citation>
    <scope>NUCLEOTIDE SEQUENCE</scope>
    <source>
        <strain evidence="1">CCMP526</strain>
    </source>
</reference>